<name>A0A0F9QLW1_9ZZZZ</name>
<organism evidence="1">
    <name type="scientific">marine sediment metagenome</name>
    <dbReference type="NCBI Taxonomy" id="412755"/>
    <lineage>
        <taxon>unclassified sequences</taxon>
        <taxon>metagenomes</taxon>
        <taxon>ecological metagenomes</taxon>
    </lineage>
</organism>
<protein>
    <submittedName>
        <fullName evidence="1">Uncharacterized protein</fullName>
    </submittedName>
</protein>
<dbReference type="EMBL" id="LAZR01003853">
    <property type="protein sequence ID" value="KKN14101.1"/>
    <property type="molecule type" value="Genomic_DNA"/>
</dbReference>
<evidence type="ECO:0000313" key="1">
    <source>
        <dbReference type="EMBL" id="KKN14101.1"/>
    </source>
</evidence>
<dbReference type="AlphaFoldDB" id="A0A0F9QLW1"/>
<reference evidence="1" key="1">
    <citation type="journal article" date="2015" name="Nature">
        <title>Complex archaea that bridge the gap between prokaryotes and eukaryotes.</title>
        <authorList>
            <person name="Spang A."/>
            <person name="Saw J.H."/>
            <person name="Jorgensen S.L."/>
            <person name="Zaremba-Niedzwiedzka K."/>
            <person name="Martijn J."/>
            <person name="Lind A.E."/>
            <person name="van Eijk R."/>
            <person name="Schleper C."/>
            <person name="Guy L."/>
            <person name="Ettema T.J."/>
        </authorList>
    </citation>
    <scope>NUCLEOTIDE SEQUENCE</scope>
</reference>
<accession>A0A0F9QLW1</accession>
<proteinExistence type="predicted"/>
<gene>
    <name evidence="1" type="ORF">LCGC14_0999700</name>
</gene>
<comment type="caution">
    <text evidence="1">The sequence shown here is derived from an EMBL/GenBank/DDBJ whole genome shotgun (WGS) entry which is preliminary data.</text>
</comment>
<sequence>ALQSVDENDEVKAEWQMAEGGSLIDVFGD</sequence>
<feature type="non-terminal residue" evidence="1">
    <location>
        <position position="1"/>
    </location>
</feature>